<reference evidence="1 2" key="1">
    <citation type="submission" date="2024-02" db="EMBL/GenBank/DDBJ databases">
        <title>Complete sequences of two Paenibacillus sp. strains and one Lysinibacillus strain isolated from the environment on STAA medium highlight biotechnological potential.</title>
        <authorList>
            <person name="Attere S.A."/>
            <person name="Piche L.C."/>
            <person name="Intertaglia L."/>
            <person name="Lami R."/>
            <person name="Charette S.J."/>
            <person name="Vincent A.T."/>
        </authorList>
    </citation>
    <scope>NUCLEOTIDE SEQUENCE [LARGE SCALE GENOMIC DNA]</scope>
    <source>
        <strain evidence="1 2">Y5S-7</strain>
    </source>
</reference>
<evidence type="ECO:0000313" key="1">
    <source>
        <dbReference type="EMBL" id="WWP23829.1"/>
    </source>
</evidence>
<name>A0ABD8B1W7_PAEAM</name>
<dbReference type="Proteomes" id="UP001364764">
    <property type="component" value="Chromosome"/>
</dbReference>
<dbReference type="EMBL" id="CP145892">
    <property type="protein sequence ID" value="WWP23829.1"/>
    <property type="molecule type" value="Genomic_DNA"/>
</dbReference>
<dbReference type="RefSeq" id="WP_133384357.1">
    <property type="nucleotide sequence ID" value="NZ_CP145892.1"/>
</dbReference>
<dbReference type="GeneID" id="93476192"/>
<accession>A0ABD8B1W7</accession>
<evidence type="ECO:0000313" key="2">
    <source>
        <dbReference type="Proteomes" id="UP001364764"/>
    </source>
</evidence>
<dbReference type="AlphaFoldDB" id="A0ABD8B1W7"/>
<protein>
    <submittedName>
        <fullName evidence="1">Uncharacterized protein</fullName>
    </submittedName>
</protein>
<gene>
    <name evidence="1" type="ORF">V6668_11965</name>
</gene>
<organism evidence="1 2">
    <name type="scientific">Paenibacillus amylolyticus</name>
    <dbReference type="NCBI Taxonomy" id="1451"/>
    <lineage>
        <taxon>Bacteria</taxon>
        <taxon>Bacillati</taxon>
        <taxon>Bacillota</taxon>
        <taxon>Bacilli</taxon>
        <taxon>Bacillales</taxon>
        <taxon>Paenibacillaceae</taxon>
        <taxon>Paenibacillus</taxon>
    </lineage>
</organism>
<proteinExistence type="predicted"/>
<sequence>MDTRKNRSVNPMAKGLKFMSIDRFILRKLNTCQEEHTRANLVRLFVIRIRKAEIAEEHDAAYVLSKLH</sequence>